<accession>A0ABN6EW17</accession>
<dbReference type="InterPro" id="IPR012495">
    <property type="entry name" value="TadE-like_dom"/>
</dbReference>
<dbReference type="Proteomes" id="UP001053296">
    <property type="component" value="Chromosome"/>
</dbReference>
<name>A0ABN6EW17_9BACT</name>
<keyword evidence="4" id="KW-1185">Reference proteome</keyword>
<dbReference type="RefSeq" id="WP_229591679.1">
    <property type="nucleotide sequence ID" value="NZ_AP024485.1"/>
</dbReference>
<feature type="domain" description="TadE-like" evidence="2">
    <location>
        <begin position="13"/>
        <end position="55"/>
    </location>
</feature>
<organism evidence="3 4">
    <name type="scientific">Pseudodesulfovibrio sediminis</name>
    <dbReference type="NCBI Taxonomy" id="2810563"/>
    <lineage>
        <taxon>Bacteria</taxon>
        <taxon>Pseudomonadati</taxon>
        <taxon>Thermodesulfobacteriota</taxon>
        <taxon>Desulfovibrionia</taxon>
        <taxon>Desulfovibrionales</taxon>
        <taxon>Desulfovibrionaceae</taxon>
    </lineage>
</organism>
<evidence type="ECO:0000259" key="2">
    <source>
        <dbReference type="Pfam" id="PF07811"/>
    </source>
</evidence>
<protein>
    <recommendedName>
        <fullName evidence="2">TadE-like domain-containing protein</fullName>
    </recommendedName>
</protein>
<reference evidence="3" key="1">
    <citation type="journal article" date="2022" name="Arch. Microbiol.">
        <title>Pseudodesulfovibrio sediminis sp. nov., a mesophilic and neutrophilic sulfate-reducing bacterium isolated from sediment of a brackish lake.</title>
        <authorList>
            <person name="Takahashi A."/>
            <person name="Kojima H."/>
            <person name="Watanabe M."/>
            <person name="Fukui M."/>
        </authorList>
    </citation>
    <scope>NUCLEOTIDE SEQUENCE</scope>
    <source>
        <strain evidence="3">SF6</strain>
    </source>
</reference>
<sequence>MRHRRKKTQHKHGLAAVEMALLLPIFIMLLVGIMDAARLFWTESVVRDAAFEGARVAILNEATQTQIEETILKELKIGGINQTSDISIGIREPEQPVDVTVAVPFEFLILGSVVPSLDGSQNISATAVMTHER</sequence>
<evidence type="ECO:0000313" key="4">
    <source>
        <dbReference type="Proteomes" id="UP001053296"/>
    </source>
</evidence>
<keyword evidence="1" id="KW-0472">Membrane</keyword>
<keyword evidence="1" id="KW-0812">Transmembrane</keyword>
<evidence type="ECO:0000256" key="1">
    <source>
        <dbReference type="SAM" id="Phobius"/>
    </source>
</evidence>
<feature type="transmembrane region" description="Helical" evidence="1">
    <location>
        <begin position="21"/>
        <end position="41"/>
    </location>
</feature>
<dbReference type="Pfam" id="PF07811">
    <property type="entry name" value="TadE"/>
    <property type="match status" value="1"/>
</dbReference>
<evidence type="ECO:0000313" key="3">
    <source>
        <dbReference type="EMBL" id="BCS89718.1"/>
    </source>
</evidence>
<proteinExistence type="predicted"/>
<dbReference type="EMBL" id="AP024485">
    <property type="protein sequence ID" value="BCS89718.1"/>
    <property type="molecule type" value="Genomic_DNA"/>
</dbReference>
<gene>
    <name evidence="3" type="ORF">PSDVSF_29600</name>
</gene>
<keyword evidence="1" id="KW-1133">Transmembrane helix</keyword>